<dbReference type="Proteomes" id="UP000664169">
    <property type="component" value="Unassembled WGS sequence"/>
</dbReference>
<dbReference type="GO" id="GO:0016747">
    <property type="term" value="F:acyltransferase activity, transferring groups other than amino-acyl groups"/>
    <property type="evidence" value="ECO:0007669"/>
    <property type="project" value="InterPro"/>
</dbReference>
<dbReference type="OrthoDB" id="2115692at2759"/>
<dbReference type="SUPFAM" id="SSF55729">
    <property type="entry name" value="Acyl-CoA N-acyltransferases (Nat)"/>
    <property type="match status" value="2"/>
</dbReference>
<evidence type="ECO:0000259" key="1">
    <source>
        <dbReference type="PROSITE" id="PS51186"/>
    </source>
</evidence>
<protein>
    <recommendedName>
        <fullName evidence="1">N-acetyltransferase domain-containing protein</fullName>
    </recommendedName>
</protein>
<dbReference type="PANTHER" id="PTHR42791">
    <property type="entry name" value="GNAT FAMILY ACETYLTRANSFERASE"/>
    <property type="match status" value="1"/>
</dbReference>
<organism evidence="2 3">
    <name type="scientific">Gomphillus americanus</name>
    <dbReference type="NCBI Taxonomy" id="1940652"/>
    <lineage>
        <taxon>Eukaryota</taxon>
        <taxon>Fungi</taxon>
        <taxon>Dikarya</taxon>
        <taxon>Ascomycota</taxon>
        <taxon>Pezizomycotina</taxon>
        <taxon>Lecanoromycetes</taxon>
        <taxon>OSLEUM clade</taxon>
        <taxon>Ostropomycetidae</taxon>
        <taxon>Ostropales</taxon>
        <taxon>Graphidaceae</taxon>
        <taxon>Gomphilloideae</taxon>
        <taxon>Gomphillus</taxon>
    </lineage>
</organism>
<comment type="caution">
    <text evidence="2">The sequence shown here is derived from an EMBL/GenBank/DDBJ whole genome shotgun (WGS) entry which is preliminary data.</text>
</comment>
<evidence type="ECO:0000313" key="2">
    <source>
        <dbReference type="EMBL" id="CAF9905671.1"/>
    </source>
</evidence>
<feature type="domain" description="N-acetyltransferase" evidence="1">
    <location>
        <begin position="217"/>
        <end position="424"/>
    </location>
</feature>
<keyword evidence="3" id="KW-1185">Reference proteome</keyword>
<feature type="domain" description="N-acetyltransferase" evidence="1">
    <location>
        <begin position="63"/>
        <end position="196"/>
    </location>
</feature>
<proteinExistence type="predicted"/>
<accession>A0A8H3EF70</accession>
<evidence type="ECO:0000313" key="3">
    <source>
        <dbReference type="Proteomes" id="UP000664169"/>
    </source>
</evidence>
<gene>
    <name evidence="2" type="ORF">GOMPHAMPRED_003314</name>
</gene>
<dbReference type="InterPro" id="IPR052523">
    <property type="entry name" value="Trichothecene_AcTrans"/>
</dbReference>
<dbReference type="EMBL" id="CAJPDQ010000002">
    <property type="protein sequence ID" value="CAF9905671.1"/>
    <property type="molecule type" value="Genomic_DNA"/>
</dbReference>
<sequence>MVLELYSPTKDDVPEIIALSYDGYADSIISPLFYPVPVSEQQIAESTKAALEDYGKNPHHTNLAVRDTETGKIVSWMEWLLVPEAKDDDWNDFVERMFKLAWQSKIDAMGRQPYIYFQTLVTSRSCRKRGAGSLLMKALLDFQTQMNLPVFLIASPAGEPLYLKFGFKEVSRFELDISAITTTERRFNIGMLLPTPEPEKAARLPQALASSLDASDIEIRPLTSLAEHMAMREIRHRAFGPDEIMEMTFGGQNSEGTEESRAARSFNDAETNPRRRWLGAFDKATDTLVGAAYWYFCDDPTVEHYPHGNAGWPPGTNVSLAEAHFGPMEKHRKEYMKGKSYAYMCLLVVNVTAQRRGVGTKLLKYTLDEVDKLGWECWIEASSAGIGLYLKLGWEVVEWIKTDLKEYGGKSIAENACLVRLSKKVVESAV</sequence>
<dbReference type="InterPro" id="IPR016181">
    <property type="entry name" value="Acyl_CoA_acyltransferase"/>
</dbReference>
<dbReference type="Pfam" id="PF00583">
    <property type="entry name" value="Acetyltransf_1"/>
    <property type="match status" value="1"/>
</dbReference>
<dbReference type="Gene3D" id="3.40.630.30">
    <property type="match status" value="2"/>
</dbReference>
<dbReference type="Pfam" id="PF13673">
    <property type="entry name" value="Acetyltransf_10"/>
    <property type="match status" value="1"/>
</dbReference>
<dbReference type="PANTHER" id="PTHR42791:SF14">
    <property type="entry name" value="N-ACETYLTRANSFERASE DOMAIN-CONTAINING PROTEIN"/>
    <property type="match status" value="1"/>
</dbReference>
<dbReference type="InterPro" id="IPR000182">
    <property type="entry name" value="GNAT_dom"/>
</dbReference>
<reference evidence="2" key="1">
    <citation type="submission" date="2021-03" db="EMBL/GenBank/DDBJ databases">
        <authorList>
            <person name="Tagirdzhanova G."/>
        </authorList>
    </citation>
    <scope>NUCLEOTIDE SEQUENCE</scope>
</reference>
<dbReference type="PROSITE" id="PS51186">
    <property type="entry name" value="GNAT"/>
    <property type="match status" value="2"/>
</dbReference>
<name>A0A8H3EF70_9LECA</name>
<dbReference type="AlphaFoldDB" id="A0A8H3EF70"/>